<organism evidence="2 3">
    <name type="scientific">Halovibrio salipaludis</name>
    <dbReference type="NCBI Taxonomy" id="2032626"/>
    <lineage>
        <taxon>Bacteria</taxon>
        <taxon>Pseudomonadati</taxon>
        <taxon>Pseudomonadota</taxon>
        <taxon>Gammaproteobacteria</taxon>
        <taxon>Oceanospirillales</taxon>
        <taxon>Halomonadaceae</taxon>
        <taxon>Halovibrio</taxon>
    </lineage>
</organism>
<name>A0A2A2FBL6_9GAMM</name>
<evidence type="ECO:0000256" key="1">
    <source>
        <dbReference type="SAM" id="SignalP"/>
    </source>
</evidence>
<proteinExistence type="predicted"/>
<feature type="signal peptide" evidence="1">
    <location>
        <begin position="1"/>
        <end position="21"/>
    </location>
</feature>
<sequence length="168" mass="19128">MKWKALAVICLLLILAPMLQGCYDTTNRIPVSIWQHSVTLPKGEISQLGVIQDSLSVRFKDDSRITLSVIDYQASSFPQDLAPSEFVKAVYGEEKPDNPDFLSARRDIFEGAEEHQVIEIQEGVNAYLFLSDTRNTAYIADEQSERFFMMVEATERSFDDVIQSITRR</sequence>
<dbReference type="AlphaFoldDB" id="A0A2A2FBL6"/>
<dbReference type="PROSITE" id="PS51257">
    <property type="entry name" value="PROKAR_LIPOPROTEIN"/>
    <property type="match status" value="1"/>
</dbReference>
<keyword evidence="3" id="KW-1185">Reference proteome</keyword>
<dbReference type="Proteomes" id="UP000218896">
    <property type="component" value="Unassembled WGS sequence"/>
</dbReference>
<dbReference type="EMBL" id="NSKD01000001">
    <property type="protein sequence ID" value="PAU82358.1"/>
    <property type="molecule type" value="Genomic_DNA"/>
</dbReference>
<reference evidence="2 3" key="1">
    <citation type="submission" date="2017-08" db="EMBL/GenBank/DDBJ databases">
        <title>Halovibrio sewagensis sp. nov., isolated from wastewater of high salinity.</title>
        <authorList>
            <person name="Dong X."/>
            <person name="Zhang G."/>
        </authorList>
    </citation>
    <scope>NUCLEOTIDE SEQUENCE [LARGE SCALE GENOMIC DNA]</scope>
    <source>
        <strain evidence="2 3">YL5-2</strain>
    </source>
</reference>
<evidence type="ECO:0000313" key="2">
    <source>
        <dbReference type="EMBL" id="PAU82358.1"/>
    </source>
</evidence>
<protein>
    <recommendedName>
        <fullName evidence="4">Lipoprotein</fullName>
    </recommendedName>
</protein>
<accession>A0A2A2FBL6</accession>
<evidence type="ECO:0000313" key="3">
    <source>
        <dbReference type="Proteomes" id="UP000218896"/>
    </source>
</evidence>
<evidence type="ECO:0008006" key="4">
    <source>
        <dbReference type="Google" id="ProtNLM"/>
    </source>
</evidence>
<gene>
    <name evidence="2" type="ORF">CK501_04225</name>
</gene>
<dbReference type="RefSeq" id="WP_095616452.1">
    <property type="nucleotide sequence ID" value="NZ_NSKD01000001.1"/>
</dbReference>
<keyword evidence="1" id="KW-0732">Signal</keyword>
<dbReference type="OrthoDB" id="9826722at2"/>
<comment type="caution">
    <text evidence="2">The sequence shown here is derived from an EMBL/GenBank/DDBJ whole genome shotgun (WGS) entry which is preliminary data.</text>
</comment>
<feature type="chain" id="PRO_5011974126" description="Lipoprotein" evidence="1">
    <location>
        <begin position="22"/>
        <end position="168"/>
    </location>
</feature>